<organism evidence="1 2">
    <name type="scientific">Caligus rogercresseyi</name>
    <name type="common">Sea louse</name>
    <dbReference type="NCBI Taxonomy" id="217165"/>
    <lineage>
        <taxon>Eukaryota</taxon>
        <taxon>Metazoa</taxon>
        <taxon>Ecdysozoa</taxon>
        <taxon>Arthropoda</taxon>
        <taxon>Crustacea</taxon>
        <taxon>Multicrustacea</taxon>
        <taxon>Hexanauplia</taxon>
        <taxon>Copepoda</taxon>
        <taxon>Siphonostomatoida</taxon>
        <taxon>Caligidae</taxon>
        <taxon>Caligus</taxon>
    </lineage>
</organism>
<accession>A0A7T8KBS8</accession>
<sequence length="71" mass="8149">MIICAEFKDCDIIVAKPTDTLIVGQTKFLVANIGMPPHLLKKRFKFHSEEYMKLMMNVVTPWITKITVGRP</sequence>
<dbReference type="EMBL" id="CP045892">
    <property type="protein sequence ID" value="QQP52981.1"/>
    <property type="molecule type" value="Genomic_DNA"/>
</dbReference>
<name>A0A7T8KBS8_CALRO</name>
<feature type="non-terminal residue" evidence="1">
    <location>
        <position position="71"/>
    </location>
</feature>
<protein>
    <submittedName>
        <fullName evidence="1">Uncharacterized protein</fullName>
    </submittedName>
</protein>
<evidence type="ECO:0000313" key="1">
    <source>
        <dbReference type="EMBL" id="QQP52981.1"/>
    </source>
</evidence>
<evidence type="ECO:0000313" key="2">
    <source>
        <dbReference type="Proteomes" id="UP000595437"/>
    </source>
</evidence>
<dbReference type="AlphaFoldDB" id="A0A7T8KBS8"/>
<reference evidence="2" key="1">
    <citation type="submission" date="2021-01" db="EMBL/GenBank/DDBJ databases">
        <title>Caligus Genome Assembly.</title>
        <authorList>
            <person name="Gallardo-Escarate C."/>
        </authorList>
    </citation>
    <scope>NUCLEOTIDE SEQUENCE [LARGE SCALE GENOMIC DNA]</scope>
</reference>
<keyword evidence="2" id="KW-1185">Reference proteome</keyword>
<gene>
    <name evidence="1" type="ORF">FKW44_005297</name>
</gene>
<dbReference type="Proteomes" id="UP000595437">
    <property type="component" value="Chromosome 3"/>
</dbReference>
<proteinExistence type="predicted"/>